<dbReference type="NCBIfam" id="TIGR01499">
    <property type="entry name" value="folC"/>
    <property type="match status" value="1"/>
</dbReference>
<dbReference type="GO" id="GO:0046872">
    <property type="term" value="F:metal ion binding"/>
    <property type="evidence" value="ECO:0007669"/>
    <property type="project" value="UniProtKB-KW"/>
</dbReference>
<feature type="domain" description="Mur ligase central" evidence="12">
    <location>
        <begin position="54"/>
        <end position="207"/>
    </location>
</feature>
<proteinExistence type="inferred from homology"/>
<name>A0A6N7XA67_9ACTN</name>
<dbReference type="Pfam" id="PF02875">
    <property type="entry name" value="Mur_ligase_C"/>
    <property type="match status" value="1"/>
</dbReference>
<dbReference type="Pfam" id="PF08245">
    <property type="entry name" value="Mur_ligase_M"/>
    <property type="match status" value="1"/>
</dbReference>
<evidence type="ECO:0000256" key="7">
    <source>
        <dbReference type="ARBA" id="ARBA00022842"/>
    </source>
</evidence>
<keyword evidence="6" id="KW-0067">ATP-binding</keyword>
<keyword evidence="7" id="KW-0460">Magnesium</keyword>
<comment type="similarity">
    <text evidence="1">Belongs to the folylpolyglutamate synthase family.</text>
</comment>
<evidence type="ECO:0000256" key="9">
    <source>
        <dbReference type="ARBA" id="ARBA00047493"/>
    </source>
</evidence>
<keyword evidence="3" id="KW-0436">Ligase</keyword>
<protein>
    <recommendedName>
        <fullName evidence="2">tetrahydrofolate synthase</fullName>
        <ecNumber evidence="2">6.3.2.17</ecNumber>
    </recommendedName>
    <alternativeName>
        <fullName evidence="8">Tetrahydrofolylpolyglutamate synthase</fullName>
    </alternativeName>
</protein>
<dbReference type="SUPFAM" id="SSF53244">
    <property type="entry name" value="MurD-like peptide ligases, peptide-binding domain"/>
    <property type="match status" value="1"/>
</dbReference>
<dbReference type="RefSeq" id="WP_154542287.1">
    <property type="nucleotide sequence ID" value="NZ_VUND01000003.1"/>
</dbReference>
<evidence type="ECO:0000259" key="12">
    <source>
        <dbReference type="Pfam" id="PF08245"/>
    </source>
</evidence>
<evidence type="ECO:0000313" key="13">
    <source>
        <dbReference type="EMBL" id="MST61182.1"/>
    </source>
</evidence>
<dbReference type="GO" id="GO:0004326">
    <property type="term" value="F:tetrahydrofolylpolyglutamate synthase activity"/>
    <property type="evidence" value="ECO:0007669"/>
    <property type="project" value="UniProtKB-EC"/>
</dbReference>
<dbReference type="Gene3D" id="3.40.1190.10">
    <property type="entry name" value="Mur-like, catalytic domain"/>
    <property type="match status" value="1"/>
</dbReference>
<dbReference type="Gene3D" id="3.90.190.20">
    <property type="entry name" value="Mur ligase, C-terminal domain"/>
    <property type="match status" value="1"/>
</dbReference>
<evidence type="ECO:0000256" key="10">
    <source>
        <dbReference type="SAM" id="MobiDB-lite"/>
    </source>
</evidence>
<evidence type="ECO:0000313" key="14">
    <source>
        <dbReference type="Proteomes" id="UP000434342"/>
    </source>
</evidence>
<sequence length="512" mass="54086">MYQVPFQIPSLSYADAMARLAATKRFGIQPMLESVEDMLAELGNPDECFQSVQIAGTNGKTSTARFTAAVLGGEGLRVALYTSPELVSMTERMEVAGHPVSEAQFARGVAAAVCAGERVNARREAAGERPYDITEFDVLTVAAMVVFAEAGVDACVLECGMGGRWDATSAAHNIRSVAITGIGLDHMRILGDTLEKIAGEKAAIIKRGRTCVLGVGTATPDSVEDVFLARCAEQGVTPTLLRPADLSDAAGEMHPGVPRAHEGLPHATYRITRRPDRIGAPLMVDVQTPGADGRAYRELSVLKPAYQAANLACAVTLAQQFLGRPLDGDALFQSLVTCPTPGRFDLVVPDPPVLIDACHNPQSVQTFLTAVRGVDANVATRPALLCAVLADKDVKGIVGLLAPEFPRVYVTQTASDRALPAQDLARVFEECGKRPDAVFSSVREATNALAGTSYVACGSITTAGEVAALLRPGIQNAAGPVRPHAAPDHHPRVQIFDDVTDESDDAADDGRN</sequence>
<dbReference type="InterPro" id="IPR001645">
    <property type="entry name" value="Folylpolyglutamate_synth"/>
</dbReference>
<evidence type="ECO:0000256" key="8">
    <source>
        <dbReference type="ARBA" id="ARBA00030592"/>
    </source>
</evidence>
<organism evidence="13 14">
    <name type="scientific">Parafannyhessea umbonata</name>
    <dbReference type="NCBI Taxonomy" id="604330"/>
    <lineage>
        <taxon>Bacteria</taxon>
        <taxon>Bacillati</taxon>
        <taxon>Actinomycetota</taxon>
        <taxon>Coriobacteriia</taxon>
        <taxon>Coriobacteriales</taxon>
        <taxon>Atopobiaceae</taxon>
        <taxon>Parafannyhessea</taxon>
    </lineage>
</organism>
<keyword evidence="5" id="KW-0547">Nucleotide-binding</keyword>
<evidence type="ECO:0000256" key="2">
    <source>
        <dbReference type="ARBA" id="ARBA00013025"/>
    </source>
</evidence>
<comment type="catalytic activity">
    <reaction evidence="9">
        <text>(6S)-5,6,7,8-tetrahydrofolyl-(gamma-L-Glu)(n) + L-glutamate + ATP = (6S)-5,6,7,8-tetrahydrofolyl-(gamma-L-Glu)(n+1) + ADP + phosphate + H(+)</text>
        <dbReference type="Rhea" id="RHEA:10580"/>
        <dbReference type="Rhea" id="RHEA-COMP:14738"/>
        <dbReference type="Rhea" id="RHEA-COMP:14740"/>
        <dbReference type="ChEBI" id="CHEBI:15378"/>
        <dbReference type="ChEBI" id="CHEBI:29985"/>
        <dbReference type="ChEBI" id="CHEBI:30616"/>
        <dbReference type="ChEBI" id="CHEBI:43474"/>
        <dbReference type="ChEBI" id="CHEBI:141005"/>
        <dbReference type="ChEBI" id="CHEBI:456216"/>
        <dbReference type="EC" id="6.3.2.17"/>
    </reaction>
</comment>
<dbReference type="GO" id="GO:0008841">
    <property type="term" value="F:dihydrofolate synthase activity"/>
    <property type="evidence" value="ECO:0007669"/>
    <property type="project" value="TreeGrafter"/>
</dbReference>
<dbReference type="GO" id="GO:0005524">
    <property type="term" value="F:ATP binding"/>
    <property type="evidence" value="ECO:0007669"/>
    <property type="project" value="UniProtKB-KW"/>
</dbReference>
<evidence type="ECO:0000256" key="3">
    <source>
        <dbReference type="ARBA" id="ARBA00022598"/>
    </source>
</evidence>
<reference evidence="13 14" key="1">
    <citation type="submission" date="2019-08" db="EMBL/GenBank/DDBJ databases">
        <title>In-depth cultivation of the pig gut microbiome towards novel bacterial diversity and tailored functional studies.</title>
        <authorList>
            <person name="Wylensek D."/>
            <person name="Hitch T.C.A."/>
            <person name="Clavel T."/>
        </authorList>
    </citation>
    <scope>NUCLEOTIDE SEQUENCE [LARGE SCALE GENOMIC DNA]</scope>
    <source>
        <strain evidence="13 14">WB01_CNA04</strain>
    </source>
</reference>
<feature type="compositionally biased region" description="Acidic residues" evidence="10">
    <location>
        <begin position="498"/>
        <end position="512"/>
    </location>
</feature>
<evidence type="ECO:0000256" key="5">
    <source>
        <dbReference type="ARBA" id="ARBA00022741"/>
    </source>
</evidence>
<dbReference type="InterPro" id="IPR004101">
    <property type="entry name" value="Mur_ligase_C"/>
</dbReference>
<feature type="domain" description="Mur ligase C-terminal" evidence="11">
    <location>
        <begin position="342"/>
        <end position="450"/>
    </location>
</feature>
<evidence type="ECO:0000256" key="4">
    <source>
        <dbReference type="ARBA" id="ARBA00022723"/>
    </source>
</evidence>
<dbReference type="AlphaFoldDB" id="A0A6N7XA67"/>
<comment type="caution">
    <text evidence="13">The sequence shown here is derived from an EMBL/GenBank/DDBJ whole genome shotgun (WGS) entry which is preliminary data.</text>
</comment>
<dbReference type="Proteomes" id="UP000434342">
    <property type="component" value="Unassembled WGS sequence"/>
</dbReference>
<evidence type="ECO:0000259" key="11">
    <source>
        <dbReference type="Pfam" id="PF02875"/>
    </source>
</evidence>
<dbReference type="PANTHER" id="PTHR11136">
    <property type="entry name" value="FOLYLPOLYGLUTAMATE SYNTHASE-RELATED"/>
    <property type="match status" value="1"/>
</dbReference>
<dbReference type="EMBL" id="VUND01000003">
    <property type="protein sequence ID" value="MST61182.1"/>
    <property type="molecule type" value="Genomic_DNA"/>
</dbReference>
<feature type="region of interest" description="Disordered" evidence="10">
    <location>
        <begin position="481"/>
        <end position="512"/>
    </location>
</feature>
<dbReference type="InterPro" id="IPR036565">
    <property type="entry name" value="Mur-like_cat_sf"/>
</dbReference>
<dbReference type="SUPFAM" id="SSF53623">
    <property type="entry name" value="MurD-like peptide ligases, catalytic domain"/>
    <property type="match status" value="1"/>
</dbReference>
<evidence type="ECO:0000256" key="6">
    <source>
        <dbReference type="ARBA" id="ARBA00022840"/>
    </source>
</evidence>
<dbReference type="InterPro" id="IPR013221">
    <property type="entry name" value="Mur_ligase_cen"/>
</dbReference>
<gene>
    <name evidence="13" type="ORF">FYJ69_09840</name>
</gene>
<dbReference type="EC" id="6.3.2.17" evidence="2"/>
<dbReference type="PANTHER" id="PTHR11136:SF0">
    <property type="entry name" value="DIHYDROFOLATE SYNTHETASE-RELATED"/>
    <property type="match status" value="1"/>
</dbReference>
<keyword evidence="4" id="KW-0479">Metal-binding</keyword>
<dbReference type="GO" id="GO:0005737">
    <property type="term" value="C:cytoplasm"/>
    <property type="evidence" value="ECO:0007669"/>
    <property type="project" value="TreeGrafter"/>
</dbReference>
<dbReference type="InterPro" id="IPR036615">
    <property type="entry name" value="Mur_ligase_C_dom_sf"/>
</dbReference>
<accession>A0A6N7XA67</accession>
<evidence type="ECO:0000256" key="1">
    <source>
        <dbReference type="ARBA" id="ARBA00008276"/>
    </source>
</evidence>